<dbReference type="OrthoDB" id="274691at2759"/>
<keyword evidence="3" id="KW-0119">Carbohydrate metabolism</keyword>
<proteinExistence type="inferred from homology"/>
<dbReference type="GO" id="GO:0033499">
    <property type="term" value="P:galactose catabolic process via UDP-galactose, Leloir pathway"/>
    <property type="evidence" value="ECO:0007669"/>
    <property type="project" value="TreeGrafter"/>
</dbReference>
<dbReference type="Pfam" id="PF01263">
    <property type="entry name" value="Aldose_epim"/>
    <property type="match status" value="1"/>
</dbReference>
<dbReference type="SUPFAM" id="SSF74650">
    <property type="entry name" value="Galactose mutarotase-like"/>
    <property type="match status" value="1"/>
</dbReference>
<evidence type="ECO:0000313" key="6">
    <source>
        <dbReference type="Proteomes" id="UP001138500"/>
    </source>
</evidence>
<dbReference type="GO" id="GO:0004034">
    <property type="term" value="F:aldose 1-epimerase activity"/>
    <property type="evidence" value="ECO:0007669"/>
    <property type="project" value="TreeGrafter"/>
</dbReference>
<evidence type="ECO:0000256" key="2">
    <source>
        <dbReference type="ARBA" id="ARBA00023235"/>
    </source>
</evidence>
<name>A0A9W7SXC4_9PEZI</name>
<keyword evidence="6" id="KW-1185">Reference proteome</keyword>
<evidence type="ECO:0000256" key="1">
    <source>
        <dbReference type="ARBA" id="ARBA00006206"/>
    </source>
</evidence>
<reference evidence="5 6" key="1">
    <citation type="journal article" date="2018" name="IMA Fungus">
        <title>IMA Genome-F 10: Nine draft genome sequences of Claviceps purpurea s.lat., including C. arundinis, C. humidiphila, and C. cf. spartinae, pseudomolecules for the pitch canker pathogen Fusarium circinatum, draft genome of Davidsoniella eucalypti, Grosmannia galeiformis, Quambalaria eucalypti, and Teratosphaeria destructans.</title>
        <authorList>
            <person name="Wingfield B.D."/>
            <person name="Liu M."/>
            <person name="Nguyen H.D."/>
            <person name="Lane F.A."/>
            <person name="Morgan S.W."/>
            <person name="De Vos L."/>
            <person name="Wilken P.M."/>
            <person name="Duong T.A."/>
            <person name="Aylward J."/>
            <person name="Coetzee M.P."/>
            <person name="Dadej K."/>
            <person name="De Beer Z.W."/>
            <person name="Findlay W."/>
            <person name="Havenga M."/>
            <person name="Kolarik M."/>
            <person name="Menzies J.G."/>
            <person name="Naidoo K."/>
            <person name="Pochopski O."/>
            <person name="Shoukouhi P."/>
            <person name="Santana Q.C."/>
            <person name="Seifert K.A."/>
            <person name="Soal N."/>
            <person name="Steenkamp E.T."/>
            <person name="Tatham C.T."/>
            <person name="van der Nest M.A."/>
            <person name="Wingfield M.J."/>
        </authorList>
    </citation>
    <scope>NUCLEOTIDE SEQUENCE [LARGE SCALE GENOMIC DNA]</scope>
    <source>
        <strain evidence="5">CMW44962</strain>
    </source>
</reference>
<dbReference type="Gene3D" id="2.70.98.10">
    <property type="match status" value="1"/>
</dbReference>
<dbReference type="PANTHER" id="PTHR10091">
    <property type="entry name" value="ALDOSE-1-EPIMERASE"/>
    <property type="match status" value="1"/>
</dbReference>
<dbReference type="GO" id="GO:0030246">
    <property type="term" value="F:carbohydrate binding"/>
    <property type="evidence" value="ECO:0007669"/>
    <property type="project" value="InterPro"/>
</dbReference>
<keyword evidence="2" id="KW-0413">Isomerase</keyword>
<comment type="caution">
    <text evidence="5">The sequence shown here is derived from an EMBL/GenBank/DDBJ whole genome shotgun (WGS) entry which is preliminary data.</text>
</comment>
<dbReference type="CDD" id="cd09019">
    <property type="entry name" value="galactose_mutarotase_like"/>
    <property type="match status" value="1"/>
</dbReference>
<evidence type="ECO:0000256" key="4">
    <source>
        <dbReference type="SAM" id="SignalP"/>
    </source>
</evidence>
<dbReference type="InterPro" id="IPR011013">
    <property type="entry name" value="Gal_mutarotase_sf_dom"/>
</dbReference>
<evidence type="ECO:0000313" key="5">
    <source>
        <dbReference type="EMBL" id="KAH9838938.1"/>
    </source>
</evidence>
<keyword evidence="4" id="KW-0732">Signal</keyword>
<dbReference type="AlphaFoldDB" id="A0A9W7SXC4"/>
<dbReference type="PANTHER" id="PTHR10091:SF6">
    <property type="entry name" value="1-EPIMERASE, PUTATIVE (AFU_ORTHOLOGUE AFUA_3G13240)-RELATED"/>
    <property type="match status" value="1"/>
</dbReference>
<dbReference type="InterPro" id="IPR008183">
    <property type="entry name" value="Aldose_1/G6P_1-epimerase"/>
</dbReference>
<dbReference type="EMBL" id="RIBY02000668">
    <property type="protein sequence ID" value="KAH9838938.1"/>
    <property type="molecule type" value="Genomic_DNA"/>
</dbReference>
<dbReference type="InterPro" id="IPR014718">
    <property type="entry name" value="GH-type_carb-bd"/>
</dbReference>
<organism evidence="5 6">
    <name type="scientific">Teratosphaeria destructans</name>
    <dbReference type="NCBI Taxonomy" id="418781"/>
    <lineage>
        <taxon>Eukaryota</taxon>
        <taxon>Fungi</taxon>
        <taxon>Dikarya</taxon>
        <taxon>Ascomycota</taxon>
        <taxon>Pezizomycotina</taxon>
        <taxon>Dothideomycetes</taxon>
        <taxon>Dothideomycetidae</taxon>
        <taxon>Mycosphaerellales</taxon>
        <taxon>Teratosphaeriaceae</taxon>
        <taxon>Teratosphaeria</taxon>
    </lineage>
</organism>
<protein>
    <submittedName>
        <fullName evidence="5">Aldose 1-epimerase</fullName>
    </submittedName>
</protein>
<gene>
    <name evidence="5" type="ORF">Tdes44962_MAKER01789</name>
</gene>
<feature type="chain" id="PRO_5040986625" evidence="4">
    <location>
        <begin position="19"/>
        <end position="402"/>
    </location>
</feature>
<comment type="similarity">
    <text evidence="1">Belongs to the aldose epimerase family.</text>
</comment>
<dbReference type="Proteomes" id="UP001138500">
    <property type="component" value="Unassembled WGS sequence"/>
</dbReference>
<accession>A0A9W7SXC4</accession>
<evidence type="ECO:0000256" key="3">
    <source>
        <dbReference type="ARBA" id="ARBA00023277"/>
    </source>
</evidence>
<dbReference type="InterPro" id="IPR047215">
    <property type="entry name" value="Galactose_mutarotase-like"/>
</dbReference>
<reference evidence="5 6" key="2">
    <citation type="journal article" date="2021" name="Curr. Genet.">
        <title>Genetic response to nitrogen starvation in the aggressive Eucalyptus foliar pathogen Teratosphaeria destructans.</title>
        <authorList>
            <person name="Havenga M."/>
            <person name="Wingfield B.D."/>
            <person name="Wingfield M.J."/>
            <person name="Dreyer L.L."/>
            <person name="Roets F."/>
            <person name="Aylward J."/>
        </authorList>
    </citation>
    <scope>NUCLEOTIDE SEQUENCE [LARGE SCALE GENOMIC DNA]</scope>
    <source>
        <strain evidence="5">CMW44962</strain>
    </source>
</reference>
<feature type="signal peptide" evidence="4">
    <location>
        <begin position="1"/>
        <end position="18"/>
    </location>
</feature>
<sequence length="402" mass="44247">MMLFRAALLLAASRLTDAYNSASNYNSTASPFAPFSGNPFQNFTITAAGISASFIPYGARVTNLWVKDKSGVPRDVVLGYDNGTRYLTDSETNHTYFGAIVGRYANRIKNGTFTIDGQTSRIPENEHGGEDTLHGGFVGYDQQNWTVASYTGNSVTFVFYDAAQSGFPGDVLNVATYTLTDAPAFVSRLVSIPMNEATPIMLANHIYWNLGAYVDERALTVLNNTLYMPYADRIIDIDGIEVPTGTINITNGTAYDFTKPGKQIGQDLFTLENSCGTGCVGYDNAFILDRPRYSQPDDPGLEVLRLWAPSTGIQMSLSTNQQGLQIYTCTGQNGTIPVKGDQQHLNSTTYVEKYGCIVIETQDWIDGINYPQWGRDQWQIFTPTTEPAVNYAKYDFSVVDQG</sequence>
<dbReference type="GO" id="GO:0006006">
    <property type="term" value="P:glucose metabolic process"/>
    <property type="evidence" value="ECO:0007669"/>
    <property type="project" value="TreeGrafter"/>
</dbReference>